<dbReference type="Proteomes" id="UP001177769">
    <property type="component" value="Chromosome"/>
</dbReference>
<evidence type="ECO:0000256" key="5">
    <source>
        <dbReference type="ARBA" id="ARBA00022777"/>
    </source>
</evidence>
<dbReference type="CDD" id="cd00075">
    <property type="entry name" value="HATPase"/>
    <property type="match status" value="1"/>
</dbReference>
<evidence type="ECO:0000256" key="3">
    <source>
        <dbReference type="ARBA" id="ARBA00022679"/>
    </source>
</evidence>
<organism evidence="8 9">
    <name type="scientific">Paucibacter sediminis</name>
    <dbReference type="NCBI Taxonomy" id="3019553"/>
    <lineage>
        <taxon>Bacteria</taxon>
        <taxon>Pseudomonadati</taxon>
        <taxon>Pseudomonadota</taxon>
        <taxon>Betaproteobacteria</taxon>
        <taxon>Burkholderiales</taxon>
        <taxon>Sphaerotilaceae</taxon>
        <taxon>Roseateles</taxon>
    </lineage>
</organism>
<keyword evidence="6" id="KW-0067">ATP-binding</keyword>
<gene>
    <name evidence="8" type="ORF">PFX98_02255</name>
</gene>
<dbReference type="InterPro" id="IPR036890">
    <property type="entry name" value="HATPase_C_sf"/>
</dbReference>
<dbReference type="Gene3D" id="1.10.287.130">
    <property type="match status" value="1"/>
</dbReference>
<keyword evidence="5 8" id="KW-0418">Kinase</keyword>
<dbReference type="Pfam" id="PF02518">
    <property type="entry name" value="HATPase_c"/>
    <property type="match status" value="1"/>
</dbReference>
<dbReference type="SUPFAM" id="SSF55874">
    <property type="entry name" value="ATPase domain of HSP90 chaperone/DNA topoisomerase II/histidine kinase"/>
    <property type="match status" value="1"/>
</dbReference>
<sequence length="278" mass="30077">MSAAQADRPELARMLQERGEEVLLLQARLIEQERLARLGGLVAGFAHEVSTPVGVAVTAASGLEEFARELQGKLNSERPTRQELQALAGKLLQAAQFANTHLQRASDLLCNFRTLAEDCSHLQVQAVDLPDYLRRLVRAHAPALKNAQVQVDISGPEHVPAVMAVGLLAQLVSILLLNAVSHAFEGRRERRIAIHLQAEGERLCLQLRDNGRGLAPAQRAHVFEPFYTGQRGSGGRGLGLNIVMNLCQRLGGSVRLDEAPGPGLGFIIDLPLNSPALS</sequence>
<reference evidence="8" key="1">
    <citation type="submission" date="2023-01" db="EMBL/GenBank/DDBJ databases">
        <title>Whole genome sequence of Paucibacter sp. S2-9 isolated from pond sediment.</title>
        <authorList>
            <person name="Jung J.Y."/>
        </authorList>
    </citation>
    <scope>NUCLEOTIDE SEQUENCE</scope>
    <source>
        <strain evidence="8">S2-9</strain>
    </source>
</reference>
<dbReference type="GO" id="GO:0005886">
    <property type="term" value="C:plasma membrane"/>
    <property type="evidence" value="ECO:0007669"/>
    <property type="project" value="TreeGrafter"/>
</dbReference>
<dbReference type="InterPro" id="IPR004358">
    <property type="entry name" value="Sig_transdc_His_kin-like_C"/>
</dbReference>
<evidence type="ECO:0000256" key="2">
    <source>
        <dbReference type="ARBA" id="ARBA00012438"/>
    </source>
</evidence>
<proteinExistence type="predicted"/>
<dbReference type="InterPro" id="IPR003594">
    <property type="entry name" value="HATPase_dom"/>
</dbReference>
<dbReference type="InterPro" id="IPR050980">
    <property type="entry name" value="2C_sensor_his_kinase"/>
</dbReference>
<dbReference type="KEGG" id="pais:PFX98_02255"/>
<protein>
    <recommendedName>
        <fullName evidence="2">histidine kinase</fullName>
        <ecNumber evidence="2">2.7.13.3</ecNumber>
    </recommendedName>
</protein>
<dbReference type="PANTHER" id="PTHR44936:SF10">
    <property type="entry name" value="SENSOR PROTEIN RSTB"/>
    <property type="match status" value="1"/>
</dbReference>
<dbReference type="Gene3D" id="3.30.565.10">
    <property type="entry name" value="Histidine kinase-like ATPase, C-terminal domain"/>
    <property type="match status" value="1"/>
</dbReference>
<dbReference type="PANTHER" id="PTHR44936">
    <property type="entry name" value="SENSOR PROTEIN CREC"/>
    <property type="match status" value="1"/>
</dbReference>
<dbReference type="InterPro" id="IPR005467">
    <property type="entry name" value="His_kinase_dom"/>
</dbReference>
<evidence type="ECO:0000256" key="6">
    <source>
        <dbReference type="ARBA" id="ARBA00022840"/>
    </source>
</evidence>
<evidence type="ECO:0000256" key="1">
    <source>
        <dbReference type="ARBA" id="ARBA00000085"/>
    </source>
</evidence>
<comment type="catalytic activity">
    <reaction evidence="1">
        <text>ATP + protein L-histidine = ADP + protein N-phospho-L-histidine.</text>
        <dbReference type="EC" id="2.7.13.3"/>
    </reaction>
</comment>
<evidence type="ECO:0000313" key="8">
    <source>
        <dbReference type="EMBL" id="WIT12452.1"/>
    </source>
</evidence>
<dbReference type="PRINTS" id="PR00344">
    <property type="entry name" value="BCTRLSENSOR"/>
</dbReference>
<dbReference type="AlphaFoldDB" id="A0AA95NGD3"/>
<accession>A0AA95NGD3</accession>
<dbReference type="EMBL" id="CP116346">
    <property type="protein sequence ID" value="WIT12452.1"/>
    <property type="molecule type" value="Genomic_DNA"/>
</dbReference>
<dbReference type="GO" id="GO:0005524">
    <property type="term" value="F:ATP binding"/>
    <property type="evidence" value="ECO:0007669"/>
    <property type="project" value="UniProtKB-KW"/>
</dbReference>
<evidence type="ECO:0000313" key="9">
    <source>
        <dbReference type="Proteomes" id="UP001177769"/>
    </source>
</evidence>
<evidence type="ECO:0000256" key="4">
    <source>
        <dbReference type="ARBA" id="ARBA00022741"/>
    </source>
</evidence>
<evidence type="ECO:0000259" key="7">
    <source>
        <dbReference type="PROSITE" id="PS50109"/>
    </source>
</evidence>
<keyword evidence="4" id="KW-0547">Nucleotide-binding</keyword>
<keyword evidence="3" id="KW-0808">Transferase</keyword>
<keyword evidence="9" id="KW-1185">Reference proteome</keyword>
<dbReference type="RefSeq" id="WP_285233550.1">
    <property type="nucleotide sequence ID" value="NZ_CP116346.1"/>
</dbReference>
<name>A0AA95NGD3_9BURK</name>
<dbReference type="EC" id="2.7.13.3" evidence="2"/>
<dbReference type="GO" id="GO:0000155">
    <property type="term" value="F:phosphorelay sensor kinase activity"/>
    <property type="evidence" value="ECO:0007669"/>
    <property type="project" value="TreeGrafter"/>
</dbReference>
<dbReference type="SMART" id="SM00387">
    <property type="entry name" value="HATPase_c"/>
    <property type="match status" value="1"/>
</dbReference>
<dbReference type="PROSITE" id="PS50109">
    <property type="entry name" value="HIS_KIN"/>
    <property type="match status" value="1"/>
</dbReference>
<feature type="domain" description="Histidine kinase" evidence="7">
    <location>
        <begin position="44"/>
        <end position="274"/>
    </location>
</feature>